<gene>
    <name evidence="2" type="ORF">GV832_20630</name>
</gene>
<dbReference type="GO" id="GO:0016616">
    <property type="term" value="F:oxidoreductase activity, acting on the CH-OH group of donors, NAD or NADP as acceptor"/>
    <property type="evidence" value="ECO:0007669"/>
    <property type="project" value="TreeGrafter"/>
</dbReference>
<dbReference type="PANTHER" id="PTHR45458">
    <property type="entry name" value="SHORT-CHAIN DEHYDROGENASE/REDUCTASE SDR"/>
    <property type="match status" value="1"/>
</dbReference>
<dbReference type="EMBL" id="JAABNR010000043">
    <property type="protein sequence ID" value="NBZ89995.1"/>
    <property type="molecule type" value="Genomic_DNA"/>
</dbReference>
<proteinExistence type="predicted"/>
<dbReference type="InterPro" id="IPR036291">
    <property type="entry name" value="NAD(P)-bd_dom_sf"/>
</dbReference>
<sequence length="230" mass="23698">MSPRSSIATARPGIEAQTWVVTGAARGLGLCLVRQLSGLGARVLALSRAPGPELPGVTHIPYDQADEASILAAARLVPGPVDHVIHNAAIRGDTGGLATLTADHLAEVMRINVAGPLLLTRALLPRLSPCATLAYVSSRAGSFTEGHDPDGDYAYCLSKAALNRAVAKLADDLPQRVLAVHPGWIATDMGGACAPDDPNLAAQRIVSLLTGTDGPATGSFIDPEGRTILP</sequence>
<dbReference type="Gene3D" id="3.40.50.720">
    <property type="entry name" value="NAD(P)-binding Rossmann-like Domain"/>
    <property type="match status" value="1"/>
</dbReference>
<dbReference type="Proteomes" id="UP001193501">
    <property type="component" value="Unassembled WGS sequence"/>
</dbReference>
<organism evidence="2 3">
    <name type="scientific">Stagnihabitans tardus</name>
    <dbReference type="NCBI Taxonomy" id="2699202"/>
    <lineage>
        <taxon>Bacteria</taxon>
        <taxon>Pseudomonadati</taxon>
        <taxon>Pseudomonadota</taxon>
        <taxon>Alphaproteobacteria</taxon>
        <taxon>Rhodobacterales</taxon>
        <taxon>Paracoccaceae</taxon>
        <taxon>Stagnihabitans</taxon>
    </lineage>
</organism>
<evidence type="ECO:0000313" key="3">
    <source>
        <dbReference type="Proteomes" id="UP001193501"/>
    </source>
</evidence>
<protein>
    <submittedName>
        <fullName evidence="2">SDR family NAD(P)-dependent oxidoreductase</fullName>
    </submittedName>
</protein>
<dbReference type="InterPro" id="IPR002347">
    <property type="entry name" value="SDR_fam"/>
</dbReference>
<dbReference type="SMART" id="SM00822">
    <property type="entry name" value="PKS_KR"/>
    <property type="match status" value="1"/>
</dbReference>
<keyword evidence="3" id="KW-1185">Reference proteome</keyword>
<dbReference type="InterPro" id="IPR052184">
    <property type="entry name" value="SDR_enzymes"/>
</dbReference>
<reference evidence="2" key="1">
    <citation type="submission" date="2020-01" db="EMBL/GenBank/DDBJ databases">
        <authorList>
            <person name="Chen W.-M."/>
        </authorList>
    </citation>
    <scope>NUCLEOTIDE SEQUENCE</scope>
    <source>
        <strain evidence="2">CYK-10</strain>
    </source>
</reference>
<evidence type="ECO:0000259" key="1">
    <source>
        <dbReference type="SMART" id="SM00822"/>
    </source>
</evidence>
<dbReference type="SUPFAM" id="SSF51735">
    <property type="entry name" value="NAD(P)-binding Rossmann-fold domains"/>
    <property type="match status" value="1"/>
</dbReference>
<dbReference type="InterPro" id="IPR057326">
    <property type="entry name" value="KR_dom"/>
</dbReference>
<dbReference type="Pfam" id="PF00106">
    <property type="entry name" value="adh_short"/>
    <property type="match status" value="1"/>
</dbReference>
<feature type="domain" description="Ketoreductase" evidence="1">
    <location>
        <begin position="17"/>
        <end position="187"/>
    </location>
</feature>
<accession>A0AAE4YHG1</accession>
<name>A0AAE4YHG1_9RHOB</name>
<dbReference type="PRINTS" id="PR00081">
    <property type="entry name" value="GDHRDH"/>
</dbReference>
<dbReference type="AlphaFoldDB" id="A0AAE4YHG1"/>
<evidence type="ECO:0000313" key="2">
    <source>
        <dbReference type="EMBL" id="NBZ89995.1"/>
    </source>
</evidence>
<dbReference type="PANTHER" id="PTHR45458:SF1">
    <property type="entry name" value="SHORT CHAIN DEHYDROGENASE"/>
    <property type="match status" value="1"/>
</dbReference>
<comment type="caution">
    <text evidence="2">The sequence shown here is derived from an EMBL/GenBank/DDBJ whole genome shotgun (WGS) entry which is preliminary data.</text>
</comment>